<name>A0ABT4XDZ8_9PSED</name>
<evidence type="ECO:0000256" key="1">
    <source>
        <dbReference type="SAM" id="SignalP"/>
    </source>
</evidence>
<protein>
    <submittedName>
        <fullName evidence="2">Uncharacterized protein</fullName>
    </submittedName>
</protein>
<comment type="caution">
    <text evidence="2">The sequence shown here is derived from an EMBL/GenBank/DDBJ whole genome shotgun (WGS) entry which is preliminary data.</text>
</comment>
<dbReference type="RefSeq" id="WP_271347309.1">
    <property type="nucleotide sequence ID" value="NZ_JAQJZJ010000003.1"/>
</dbReference>
<proteinExistence type="predicted"/>
<dbReference type="Proteomes" id="UP001212042">
    <property type="component" value="Unassembled WGS sequence"/>
</dbReference>
<keyword evidence="3" id="KW-1185">Reference proteome</keyword>
<sequence length="131" mass="14671">MNRKYLKITLISFLIAPFNVSANQTGFSPEPLAIANINCAAFYTAAQVLIKPEAKKEYESKSSIHHALSYRFSSSQENISNNLNSETQRQIIEAISLKEQAQAVKFLSENSIKCKTIEIHSNAILKNNSQH</sequence>
<evidence type="ECO:0000313" key="3">
    <source>
        <dbReference type="Proteomes" id="UP001212042"/>
    </source>
</evidence>
<dbReference type="EMBL" id="JAQJZJ010000003">
    <property type="protein sequence ID" value="MDA7086400.1"/>
    <property type="molecule type" value="Genomic_DNA"/>
</dbReference>
<gene>
    <name evidence="2" type="ORF">PH586_08415</name>
</gene>
<feature type="chain" id="PRO_5046311833" evidence="1">
    <location>
        <begin position="23"/>
        <end position="131"/>
    </location>
</feature>
<feature type="signal peptide" evidence="1">
    <location>
        <begin position="1"/>
        <end position="22"/>
    </location>
</feature>
<organism evidence="2 3">
    <name type="scientific">Pseudomonas aestuarii</name>
    <dbReference type="NCBI Taxonomy" id="3018340"/>
    <lineage>
        <taxon>Bacteria</taxon>
        <taxon>Pseudomonadati</taxon>
        <taxon>Pseudomonadota</taxon>
        <taxon>Gammaproteobacteria</taxon>
        <taxon>Pseudomonadales</taxon>
        <taxon>Pseudomonadaceae</taxon>
        <taxon>Pseudomonas</taxon>
    </lineage>
</organism>
<accession>A0ABT4XDZ8</accession>
<evidence type="ECO:0000313" key="2">
    <source>
        <dbReference type="EMBL" id="MDA7086400.1"/>
    </source>
</evidence>
<reference evidence="2 3" key="1">
    <citation type="submission" date="2023-01" db="EMBL/GenBank/DDBJ databases">
        <title>Pseudomonas SA3-5T sp. nov., isolated from tidal flat sediment.</title>
        <authorList>
            <person name="Kim H.S."/>
            <person name="Kim J.-S."/>
            <person name="Suh M.K."/>
            <person name="Eom M.K."/>
            <person name="Lee J.-S."/>
        </authorList>
    </citation>
    <scope>NUCLEOTIDE SEQUENCE [LARGE SCALE GENOMIC DNA]</scope>
    <source>
        <strain evidence="2 3">SA3-5</strain>
    </source>
</reference>
<keyword evidence="1" id="KW-0732">Signal</keyword>